<dbReference type="Pfam" id="PF13456">
    <property type="entry name" value="RVT_3"/>
    <property type="match status" value="1"/>
</dbReference>
<dbReference type="InterPro" id="IPR036397">
    <property type="entry name" value="RNaseH_sf"/>
</dbReference>
<proteinExistence type="predicted"/>
<dbReference type="EMBL" id="JABWDY010019198">
    <property type="protein sequence ID" value="KAF5194075.1"/>
    <property type="molecule type" value="Genomic_DNA"/>
</dbReference>
<accession>A0A7J6WCH1</accession>
<evidence type="ECO:0000313" key="2">
    <source>
        <dbReference type="EMBL" id="KAF5194075.1"/>
    </source>
</evidence>
<dbReference type="SUPFAM" id="SSF53098">
    <property type="entry name" value="Ribonuclease H-like"/>
    <property type="match status" value="1"/>
</dbReference>
<reference evidence="2 3" key="1">
    <citation type="submission" date="2020-06" db="EMBL/GenBank/DDBJ databases">
        <title>Transcriptomic and genomic resources for Thalictrum thalictroides and T. hernandezii: Facilitating candidate gene discovery in an emerging model plant lineage.</title>
        <authorList>
            <person name="Arias T."/>
            <person name="Riano-Pachon D.M."/>
            <person name="Di Stilio V.S."/>
        </authorList>
    </citation>
    <scope>NUCLEOTIDE SEQUENCE [LARGE SCALE GENOMIC DNA]</scope>
    <source>
        <strain evidence="3">cv. WT478/WT964</strain>
        <tissue evidence="2">Leaves</tissue>
    </source>
</reference>
<organism evidence="2 3">
    <name type="scientific">Thalictrum thalictroides</name>
    <name type="common">Rue-anemone</name>
    <name type="synonym">Anemone thalictroides</name>
    <dbReference type="NCBI Taxonomy" id="46969"/>
    <lineage>
        <taxon>Eukaryota</taxon>
        <taxon>Viridiplantae</taxon>
        <taxon>Streptophyta</taxon>
        <taxon>Embryophyta</taxon>
        <taxon>Tracheophyta</taxon>
        <taxon>Spermatophyta</taxon>
        <taxon>Magnoliopsida</taxon>
        <taxon>Ranunculales</taxon>
        <taxon>Ranunculaceae</taxon>
        <taxon>Thalictroideae</taxon>
        <taxon>Thalictrum</taxon>
    </lineage>
</organism>
<sequence>MFQELQAILKGLVASDSLRAINCNTKKEKPPWFCEDMVAEIQWRAQGFNAVEFKHTVRETNRAADYLAGQSGVVDICNFFVNPLMINSL</sequence>
<protein>
    <recommendedName>
        <fullName evidence="1">RNase H type-1 domain-containing protein</fullName>
    </recommendedName>
</protein>
<keyword evidence="3" id="KW-1185">Reference proteome</keyword>
<dbReference type="InterPro" id="IPR002156">
    <property type="entry name" value="RNaseH_domain"/>
</dbReference>
<dbReference type="InterPro" id="IPR044730">
    <property type="entry name" value="RNase_H-like_dom_plant"/>
</dbReference>
<feature type="domain" description="RNase H type-1" evidence="1">
    <location>
        <begin position="18"/>
        <end position="68"/>
    </location>
</feature>
<evidence type="ECO:0000313" key="3">
    <source>
        <dbReference type="Proteomes" id="UP000554482"/>
    </source>
</evidence>
<dbReference type="InterPro" id="IPR012337">
    <property type="entry name" value="RNaseH-like_sf"/>
</dbReference>
<evidence type="ECO:0000259" key="1">
    <source>
        <dbReference type="Pfam" id="PF13456"/>
    </source>
</evidence>
<gene>
    <name evidence="2" type="ORF">FRX31_016339</name>
</gene>
<dbReference type="GO" id="GO:0004523">
    <property type="term" value="F:RNA-DNA hybrid ribonuclease activity"/>
    <property type="evidence" value="ECO:0007669"/>
    <property type="project" value="InterPro"/>
</dbReference>
<dbReference type="Proteomes" id="UP000554482">
    <property type="component" value="Unassembled WGS sequence"/>
</dbReference>
<name>A0A7J6WCH1_THATH</name>
<dbReference type="AlphaFoldDB" id="A0A7J6WCH1"/>
<comment type="caution">
    <text evidence="2">The sequence shown here is derived from an EMBL/GenBank/DDBJ whole genome shotgun (WGS) entry which is preliminary data.</text>
</comment>
<dbReference type="CDD" id="cd06222">
    <property type="entry name" value="RNase_H_like"/>
    <property type="match status" value="1"/>
</dbReference>
<dbReference type="GO" id="GO:0003676">
    <property type="term" value="F:nucleic acid binding"/>
    <property type="evidence" value="ECO:0007669"/>
    <property type="project" value="InterPro"/>
</dbReference>
<dbReference type="Gene3D" id="3.30.420.10">
    <property type="entry name" value="Ribonuclease H-like superfamily/Ribonuclease H"/>
    <property type="match status" value="1"/>
</dbReference>